<dbReference type="PANTHER" id="PTHR18896:SF76">
    <property type="entry name" value="PHOSPHOLIPASE"/>
    <property type="match status" value="1"/>
</dbReference>
<evidence type="ECO:0000256" key="4">
    <source>
        <dbReference type="ARBA" id="ARBA00022801"/>
    </source>
</evidence>
<keyword evidence="9" id="KW-1185">Reference proteome</keyword>
<keyword evidence="3" id="KW-0677">Repeat</keyword>
<dbReference type="PROSITE" id="PS50035">
    <property type="entry name" value="PLD"/>
    <property type="match status" value="1"/>
</dbReference>
<keyword evidence="6" id="KW-0443">Lipid metabolism</keyword>
<dbReference type="EMBL" id="BQNB010017306">
    <property type="protein sequence ID" value="GJT61631.1"/>
    <property type="molecule type" value="Genomic_DNA"/>
</dbReference>
<evidence type="ECO:0000256" key="1">
    <source>
        <dbReference type="ARBA" id="ARBA00000798"/>
    </source>
</evidence>
<evidence type="ECO:0000256" key="3">
    <source>
        <dbReference type="ARBA" id="ARBA00022737"/>
    </source>
</evidence>
<dbReference type="Gene3D" id="3.30.870.10">
    <property type="entry name" value="Endonuclease Chain A"/>
    <property type="match status" value="1"/>
</dbReference>
<gene>
    <name evidence="8" type="ORF">Tco_1005164</name>
</gene>
<dbReference type="Pfam" id="PF00614">
    <property type="entry name" value="PLDc"/>
    <property type="match status" value="1"/>
</dbReference>
<keyword evidence="5" id="KW-0442">Lipid degradation</keyword>
<comment type="caution">
    <text evidence="8">The sequence shown here is derived from an EMBL/GenBank/DDBJ whole genome shotgun (WGS) entry which is preliminary data.</text>
</comment>
<proteinExistence type="predicted"/>
<reference evidence="8" key="2">
    <citation type="submission" date="2022-01" db="EMBL/GenBank/DDBJ databases">
        <authorList>
            <person name="Yamashiro T."/>
            <person name="Shiraishi A."/>
            <person name="Satake H."/>
            <person name="Nakayama K."/>
        </authorList>
    </citation>
    <scope>NUCLEOTIDE SEQUENCE</scope>
</reference>
<sequence>MINCQQSVYNTLKPFMQIFMCGWWLCPDLYLRRPIHANASSRLDALLEAKAMQGVQERDHCKIYILVYEELALALKCNSFYSKKKLAALHENIRVLRYPDHFSSGVYFWSHREKLVIVDYEVCFIGGLDLCFGRYDSYEHKVGDHPATVWPGKDYYNPRKSEPNSWEDTMKDELNREKYPRMPWHDVHCALWGPSCRDIARHFVQRWNYAKRSKAPNEQTIPLLMPQQHMVIPHYMGSSKEQEDGKPKSSEVQLLINRQDSFTSLSAFQEIPLTLSGERFLEIHNGFELQRLRSRFSVWSFKIANIDYAPIPGYRLQVIHGVPVNSQLRQYTFVYSQHISLVLNFFFGIMEREKWATNEFVKRYDEITHEDFKSNKEYDFGSYDYEEEEIAFLVFIEDEISLKMNDKRFSRILEIHGFNIVEGQKAMPTISIEWSPISLVKDQAFTSIALDFKNVKKQEMM</sequence>
<evidence type="ECO:0000256" key="5">
    <source>
        <dbReference type="ARBA" id="ARBA00022963"/>
    </source>
</evidence>
<feature type="domain" description="PLD phosphodiesterase" evidence="7">
    <location>
        <begin position="107"/>
        <end position="134"/>
    </location>
</feature>
<dbReference type="Proteomes" id="UP001151760">
    <property type="component" value="Unassembled WGS sequence"/>
</dbReference>
<evidence type="ECO:0000259" key="7">
    <source>
        <dbReference type="PROSITE" id="PS50035"/>
    </source>
</evidence>
<evidence type="ECO:0000313" key="9">
    <source>
        <dbReference type="Proteomes" id="UP001151760"/>
    </source>
</evidence>
<keyword evidence="4" id="KW-0378">Hydrolase</keyword>
<protein>
    <recommendedName>
        <fullName evidence="2">phospholipase D</fullName>
        <ecNumber evidence="2">3.1.4.4</ecNumber>
    </recommendedName>
</protein>
<evidence type="ECO:0000256" key="2">
    <source>
        <dbReference type="ARBA" id="ARBA00012027"/>
    </source>
</evidence>
<organism evidence="8 9">
    <name type="scientific">Tanacetum coccineum</name>
    <dbReference type="NCBI Taxonomy" id="301880"/>
    <lineage>
        <taxon>Eukaryota</taxon>
        <taxon>Viridiplantae</taxon>
        <taxon>Streptophyta</taxon>
        <taxon>Embryophyta</taxon>
        <taxon>Tracheophyta</taxon>
        <taxon>Spermatophyta</taxon>
        <taxon>Magnoliopsida</taxon>
        <taxon>eudicotyledons</taxon>
        <taxon>Gunneridae</taxon>
        <taxon>Pentapetalae</taxon>
        <taxon>asterids</taxon>
        <taxon>campanulids</taxon>
        <taxon>Asterales</taxon>
        <taxon>Asteraceae</taxon>
        <taxon>Asteroideae</taxon>
        <taxon>Anthemideae</taxon>
        <taxon>Anthemidinae</taxon>
        <taxon>Tanacetum</taxon>
    </lineage>
</organism>
<reference evidence="8" key="1">
    <citation type="journal article" date="2022" name="Int. J. Mol. Sci.">
        <title>Draft Genome of Tanacetum Coccineum: Genomic Comparison of Closely Related Tanacetum-Family Plants.</title>
        <authorList>
            <person name="Yamashiro T."/>
            <person name="Shiraishi A."/>
            <person name="Nakayama K."/>
            <person name="Satake H."/>
        </authorList>
    </citation>
    <scope>NUCLEOTIDE SEQUENCE</scope>
</reference>
<evidence type="ECO:0000256" key="6">
    <source>
        <dbReference type="ARBA" id="ARBA00023098"/>
    </source>
</evidence>
<comment type="catalytic activity">
    <reaction evidence="1">
        <text>a 1,2-diacyl-sn-glycero-3-phosphocholine + H2O = a 1,2-diacyl-sn-glycero-3-phosphate + choline + H(+)</text>
        <dbReference type="Rhea" id="RHEA:14445"/>
        <dbReference type="ChEBI" id="CHEBI:15354"/>
        <dbReference type="ChEBI" id="CHEBI:15377"/>
        <dbReference type="ChEBI" id="CHEBI:15378"/>
        <dbReference type="ChEBI" id="CHEBI:57643"/>
        <dbReference type="ChEBI" id="CHEBI:58608"/>
        <dbReference type="EC" id="3.1.4.4"/>
    </reaction>
</comment>
<evidence type="ECO:0000313" key="8">
    <source>
        <dbReference type="EMBL" id="GJT61631.1"/>
    </source>
</evidence>
<dbReference type="InterPro" id="IPR015679">
    <property type="entry name" value="PLipase_D_fam"/>
</dbReference>
<dbReference type="SUPFAM" id="SSF56024">
    <property type="entry name" value="Phospholipase D/nuclease"/>
    <property type="match status" value="1"/>
</dbReference>
<dbReference type="EC" id="3.1.4.4" evidence="2"/>
<accession>A0ABQ5FEB6</accession>
<dbReference type="InterPro" id="IPR001736">
    <property type="entry name" value="PLipase_D/transphosphatidylase"/>
</dbReference>
<dbReference type="PANTHER" id="PTHR18896">
    <property type="entry name" value="PHOSPHOLIPASE D"/>
    <property type="match status" value="1"/>
</dbReference>
<name>A0ABQ5FEB6_9ASTR</name>